<sequence>MLMHGLLISLVAISGVRADFGPYEQSTAYDDGDYGGWPTESFRSTPVIGPSLNILQNSDLCNDGYIMLAPEGNAVRTPGPMIIDQDGHLVWTKQYGQTRDVSVYQFKGDPYLTFCVGPHFIAGYGDASTCYMLDSSYEEVYKIRGANDLAVDLNDFHITRDDTALLTVRNHVQTDLQSVDRPEDGWIVDGVFQEVNIETGELLFQWQAAEHFNFTEAYPELEDTGTEANPWDFFHISGLDKDEKGNFLVSSASMNCLAYIDGQSGDVIWKVGGKDNMFEDLSDGDTTTIIQPYRARFTEDGNAITLFDTTESASRGLFLDVDQEKMTVQVRYQYLNPTDLTTKFGGSVQLLDNSNVLVSYGSSAAWTEYSLEGNPLCEVHFGSAFQFNDDRIASQHVSKHAWTGHPKTPPTLKLIGYEAVVSWNGATEVVTWALEGSSTIPTNKKNLSEQFTLITAQFKEGFETVLSIPPDTSEHVFRVVAFDRDGNPLGSSDPVAWNPTPEEMAAVGAMTAAQKWKLFVFFLVGFLSAAALAVGVWVIRRRLTRGVVKLEQSEEEYERARGVWKPAADPDYNGDERLSDDEIGLLENQAETNSRTSIEKEALKREEEL</sequence>
<keyword evidence="2" id="KW-0472">Membrane</keyword>
<keyword evidence="3" id="KW-0732">Signal</keyword>
<dbReference type="SUPFAM" id="SSF50998">
    <property type="entry name" value="Quinoprotein alcohol dehydrogenase-like"/>
    <property type="match status" value="1"/>
</dbReference>
<keyword evidence="2" id="KW-1133">Transmembrane helix</keyword>
<name>A0A3A2ZMG4_9EURO</name>
<dbReference type="STRING" id="2070753.A0A3A2ZMG4"/>
<feature type="signal peptide" evidence="3">
    <location>
        <begin position="1"/>
        <end position="18"/>
    </location>
</feature>
<dbReference type="InterPro" id="IPR011047">
    <property type="entry name" value="Quinoprotein_ADH-like_sf"/>
</dbReference>
<keyword evidence="5" id="KW-1185">Reference proteome</keyword>
<keyword evidence="2" id="KW-0812">Transmembrane</keyword>
<dbReference type="Pfam" id="PF14269">
    <property type="entry name" value="Arylsulfotran_2"/>
    <property type="match status" value="1"/>
</dbReference>
<dbReference type="PANTHER" id="PTHR35340:SF5">
    <property type="entry name" value="ASST-DOMAIN-CONTAINING PROTEIN"/>
    <property type="match status" value="1"/>
</dbReference>
<dbReference type="OrthoDB" id="5427350at2759"/>
<evidence type="ECO:0000256" key="3">
    <source>
        <dbReference type="SAM" id="SignalP"/>
    </source>
</evidence>
<comment type="caution">
    <text evidence="4">The sequence shown here is derived from an EMBL/GenBank/DDBJ whole genome shotgun (WGS) entry which is preliminary data.</text>
</comment>
<dbReference type="InterPro" id="IPR039535">
    <property type="entry name" value="ASST-like"/>
</dbReference>
<protein>
    <submittedName>
        <fullName evidence="4">Arylsulfotransferase ASST</fullName>
    </submittedName>
</protein>
<evidence type="ECO:0000256" key="2">
    <source>
        <dbReference type="SAM" id="Phobius"/>
    </source>
</evidence>
<evidence type="ECO:0000313" key="4">
    <source>
        <dbReference type="EMBL" id="RJE24332.1"/>
    </source>
</evidence>
<organism evidence="4 5">
    <name type="scientific">Aspergillus sclerotialis</name>
    <dbReference type="NCBI Taxonomy" id="2070753"/>
    <lineage>
        <taxon>Eukaryota</taxon>
        <taxon>Fungi</taxon>
        <taxon>Dikarya</taxon>
        <taxon>Ascomycota</taxon>
        <taxon>Pezizomycotina</taxon>
        <taxon>Eurotiomycetes</taxon>
        <taxon>Eurotiomycetidae</taxon>
        <taxon>Eurotiales</taxon>
        <taxon>Aspergillaceae</taxon>
        <taxon>Aspergillus</taxon>
        <taxon>Aspergillus subgen. Polypaecilum</taxon>
    </lineage>
</organism>
<dbReference type="EMBL" id="MVGC01000085">
    <property type="protein sequence ID" value="RJE24332.1"/>
    <property type="molecule type" value="Genomic_DNA"/>
</dbReference>
<feature type="compositionally biased region" description="Basic and acidic residues" evidence="1">
    <location>
        <begin position="597"/>
        <end position="609"/>
    </location>
</feature>
<gene>
    <name evidence="4" type="ORF">PHISCL_03337</name>
</gene>
<evidence type="ECO:0000313" key="5">
    <source>
        <dbReference type="Proteomes" id="UP000266188"/>
    </source>
</evidence>
<accession>A0A3A2ZMG4</accession>
<dbReference type="AlphaFoldDB" id="A0A3A2ZMG4"/>
<feature type="transmembrane region" description="Helical" evidence="2">
    <location>
        <begin position="518"/>
        <end position="539"/>
    </location>
</feature>
<keyword evidence="4" id="KW-0808">Transferase</keyword>
<feature type="region of interest" description="Disordered" evidence="1">
    <location>
        <begin position="565"/>
        <end position="609"/>
    </location>
</feature>
<dbReference type="PANTHER" id="PTHR35340">
    <property type="entry name" value="PQQ ENZYME REPEAT PROTEIN-RELATED"/>
    <property type="match status" value="1"/>
</dbReference>
<evidence type="ECO:0000256" key="1">
    <source>
        <dbReference type="SAM" id="MobiDB-lite"/>
    </source>
</evidence>
<reference evidence="5" key="1">
    <citation type="submission" date="2017-02" db="EMBL/GenBank/DDBJ databases">
        <authorList>
            <person name="Tafer H."/>
            <person name="Lopandic K."/>
        </authorList>
    </citation>
    <scope>NUCLEOTIDE SEQUENCE [LARGE SCALE GENOMIC DNA]</scope>
    <source>
        <strain evidence="5">CBS 366.77</strain>
    </source>
</reference>
<dbReference type="Proteomes" id="UP000266188">
    <property type="component" value="Unassembled WGS sequence"/>
</dbReference>
<dbReference type="InterPro" id="IPR053143">
    <property type="entry name" value="Arylsulfate_ST"/>
</dbReference>
<feature type="chain" id="PRO_5017384005" evidence="3">
    <location>
        <begin position="19"/>
        <end position="609"/>
    </location>
</feature>
<proteinExistence type="predicted"/>
<dbReference type="GO" id="GO:0016740">
    <property type="term" value="F:transferase activity"/>
    <property type="evidence" value="ECO:0007669"/>
    <property type="project" value="UniProtKB-KW"/>
</dbReference>